<comment type="subcellular location">
    <subcellularLocation>
        <location evidence="1">Membrane</location>
        <topology evidence="1">Multi-pass membrane protein</topology>
    </subcellularLocation>
</comment>
<dbReference type="InterPro" id="IPR050638">
    <property type="entry name" value="AA-Vitamin_Transporters"/>
</dbReference>
<feature type="transmembrane region" description="Helical" evidence="6">
    <location>
        <begin position="250"/>
        <end position="269"/>
    </location>
</feature>
<evidence type="ECO:0000256" key="6">
    <source>
        <dbReference type="SAM" id="Phobius"/>
    </source>
</evidence>
<feature type="domain" description="EamA" evidence="7">
    <location>
        <begin position="12"/>
        <end position="139"/>
    </location>
</feature>
<evidence type="ECO:0000313" key="9">
    <source>
        <dbReference type="Proteomes" id="UP000037931"/>
    </source>
</evidence>
<gene>
    <name evidence="8" type="ORF">PF66_05851</name>
</gene>
<dbReference type="Proteomes" id="UP000037931">
    <property type="component" value="Unassembled WGS sequence"/>
</dbReference>
<comment type="caution">
    <text evidence="8">The sequence shown here is derived from an EMBL/GenBank/DDBJ whole genome shotgun (WGS) entry which is preliminary data.</text>
</comment>
<accession>A0A0M9GCB0</accession>
<dbReference type="InterPro" id="IPR037185">
    <property type="entry name" value="EmrE-like"/>
</dbReference>
<feature type="transmembrane region" description="Helical" evidence="6">
    <location>
        <begin position="220"/>
        <end position="238"/>
    </location>
</feature>
<comment type="similarity">
    <text evidence="2">Belongs to the EamA transporter family.</text>
</comment>
<dbReference type="PANTHER" id="PTHR32322">
    <property type="entry name" value="INNER MEMBRANE TRANSPORTER"/>
    <property type="match status" value="1"/>
</dbReference>
<dbReference type="PATRIC" id="fig|50340.43.peg.3564"/>
<keyword evidence="3 6" id="KW-0812">Transmembrane</keyword>
<evidence type="ECO:0000259" key="7">
    <source>
        <dbReference type="Pfam" id="PF00892"/>
    </source>
</evidence>
<evidence type="ECO:0000256" key="4">
    <source>
        <dbReference type="ARBA" id="ARBA00022989"/>
    </source>
</evidence>
<dbReference type="InterPro" id="IPR000620">
    <property type="entry name" value="EamA_dom"/>
</dbReference>
<dbReference type="PANTHER" id="PTHR32322:SF2">
    <property type="entry name" value="EAMA DOMAIN-CONTAINING PROTEIN"/>
    <property type="match status" value="1"/>
</dbReference>
<proteinExistence type="inferred from homology"/>
<evidence type="ECO:0000256" key="3">
    <source>
        <dbReference type="ARBA" id="ARBA00022692"/>
    </source>
</evidence>
<feature type="transmembrane region" description="Helical" evidence="6">
    <location>
        <begin position="275"/>
        <end position="294"/>
    </location>
</feature>
<feature type="transmembrane region" description="Helical" evidence="6">
    <location>
        <begin position="150"/>
        <end position="168"/>
    </location>
</feature>
<keyword evidence="5 6" id="KW-0472">Membrane</keyword>
<feature type="transmembrane region" description="Helical" evidence="6">
    <location>
        <begin position="189"/>
        <end position="208"/>
    </location>
</feature>
<evidence type="ECO:0000256" key="1">
    <source>
        <dbReference type="ARBA" id="ARBA00004141"/>
    </source>
</evidence>
<keyword evidence="9" id="KW-1185">Reference proteome</keyword>
<name>A0A0M9GCB0_9PSED</name>
<dbReference type="RefSeq" id="WP_054059273.1">
    <property type="nucleotide sequence ID" value="NZ_JAQMZR010000009.1"/>
</dbReference>
<feature type="transmembrane region" description="Helical" evidence="6">
    <location>
        <begin position="37"/>
        <end position="56"/>
    </location>
</feature>
<dbReference type="AlphaFoldDB" id="A0A0M9GCB0"/>
<feature type="transmembrane region" description="Helical" evidence="6">
    <location>
        <begin position="98"/>
        <end position="116"/>
    </location>
</feature>
<feature type="domain" description="EamA" evidence="7">
    <location>
        <begin position="154"/>
        <end position="288"/>
    </location>
</feature>
<dbReference type="EMBL" id="JSYZ01000027">
    <property type="protein sequence ID" value="KPA87631.1"/>
    <property type="molecule type" value="Genomic_DNA"/>
</dbReference>
<feature type="transmembrane region" description="Helical" evidence="6">
    <location>
        <begin position="125"/>
        <end position="144"/>
    </location>
</feature>
<dbReference type="STRING" id="50340.PF66_05851"/>
<dbReference type="OrthoDB" id="6396836at2"/>
<evidence type="ECO:0000256" key="2">
    <source>
        <dbReference type="ARBA" id="ARBA00007362"/>
    </source>
</evidence>
<dbReference type="SUPFAM" id="SSF103481">
    <property type="entry name" value="Multidrug resistance efflux transporter EmrE"/>
    <property type="match status" value="2"/>
</dbReference>
<reference evidence="8 9" key="1">
    <citation type="journal article" date="2015" name="PLoS ONE">
        <title>Rice-Infecting Pseudomonas Genomes Are Highly Accessorized and Harbor Multiple Putative Virulence Mechanisms to Cause Sheath Brown Rot.</title>
        <authorList>
            <person name="Quibod I.L."/>
            <person name="Grande G."/>
            <person name="Oreiro E.G."/>
            <person name="Borja F.N."/>
            <person name="Dossa G.S."/>
            <person name="Mauleon R."/>
            <person name="Cruz C.V."/>
            <person name="Oliva R."/>
        </authorList>
    </citation>
    <scope>NUCLEOTIDE SEQUENCE [LARGE SCALE GENOMIC DNA]</scope>
    <source>
        <strain evidence="8 9">IRRI 6609</strain>
    </source>
</reference>
<dbReference type="GO" id="GO:0016020">
    <property type="term" value="C:membrane"/>
    <property type="evidence" value="ECO:0007669"/>
    <property type="project" value="UniProtKB-SubCell"/>
</dbReference>
<evidence type="ECO:0000313" key="8">
    <source>
        <dbReference type="EMBL" id="KPA87631.1"/>
    </source>
</evidence>
<dbReference type="Pfam" id="PF00892">
    <property type="entry name" value="EamA"/>
    <property type="match status" value="2"/>
</dbReference>
<protein>
    <submittedName>
        <fullName evidence="8">Putative membrane protein</fullName>
    </submittedName>
</protein>
<keyword evidence="4 6" id="KW-1133">Transmembrane helix</keyword>
<feature type="transmembrane region" description="Helical" evidence="6">
    <location>
        <begin position="68"/>
        <end position="86"/>
    </location>
</feature>
<evidence type="ECO:0000256" key="5">
    <source>
        <dbReference type="ARBA" id="ARBA00023136"/>
    </source>
</evidence>
<organism evidence="8 9">
    <name type="scientific">Pseudomonas asplenii</name>
    <dbReference type="NCBI Taxonomy" id="53407"/>
    <lineage>
        <taxon>Bacteria</taxon>
        <taxon>Pseudomonadati</taxon>
        <taxon>Pseudomonadota</taxon>
        <taxon>Gammaproteobacteria</taxon>
        <taxon>Pseudomonadales</taxon>
        <taxon>Pseudomonadaceae</taxon>
        <taxon>Pseudomonas</taxon>
    </lineage>
</organism>
<sequence>MKQVGFAAAHWGMLIWALLIAASFFAAAEVGQSIDPILLTGLRLLFSALLFLPLLLLNNKSALTARGLLAHAVLGLLLAAYFGSLFEALRYTTAVNTATLYTLVPLMTLGFEAFLLPSASLRARLLPMTLAAVGAVLLILKGAAPGELPAPYPVIVFIIGCLAMALYSPLSQRFKNKVLKGRDPVAMTFWNMLFGSLFLLVFCVFSGGWRSGALLTGRDLFWLVYLALFGTLATFWLLHRAIGVIAPSTVISYVYLNTLFVTLFHWFWLGQQPTLVEAVGAVLVGVGMGALVLGSRSTKPVLA</sequence>